<organism evidence="5 6">
    <name type="scientific">Amycolatopsis mediterranei (strain U-32)</name>
    <dbReference type="NCBI Taxonomy" id="749927"/>
    <lineage>
        <taxon>Bacteria</taxon>
        <taxon>Bacillati</taxon>
        <taxon>Actinomycetota</taxon>
        <taxon>Actinomycetes</taxon>
        <taxon>Pseudonocardiales</taxon>
        <taxon>Pseudonocardiaceae</taxon>
        <taxon>Amycolatopsis</taxon>
    </lineage>
</organism>
<dbReference type="KEGG" id="amd:AMED_4580"/>
<comment type="similarity">
    <text evidence="2">Belongs to the hyi family.</text>
</comment>
<keyword evidence="1 2" id="KW-0413">Isomerase</keyword>
<evidence type="ECO:0000313" key="5">
    <source>
        <dbReference type="EMBL" id="ADJ46350.1"/>
    </source>
</evidence>
<dbReference type="InterPro" id="IPR026040">
    <property type="entry name" value="HyI-like"/>
</dbReference>
<reference evidence="5 6" key="1">
    <citation type="journal article" date="2010" name="Cell Res.">
        <title>Complete genome sequence of the rifamycin SV-producing Amycolatopsis mediterranei U32 revealed its genetic characteristics in phylogeny and metabolism.</title>
        <authorList>
            <person name="Zhao W."/>
            <person name="Zhong Y."/>
            <person name="Yuan H."/>
            <person name="Wang J."/>
            <person name="Zheng H."/>
            <person name="Wang Y."/>
            <person name="Cen X."/>
            <person name="Xu F."/>
            <person name="Bai J."/>
            <person name="Han X."/>
            <person name="Lu G."/>
            <person name="Zhu Y."/>
            <person name="Shao Z."/>
            <person name="Yan H."/>
            <person name="Li C."/>
            <person name="Peng N."/>
            <person name="Zhang Z."/>
            <person name="Zhang Y."/>
            <person name="Lin W."/>
            <person name="Fan Y."/>
            <person name="Qin Z."/>
            <person name="Hu Y."/>
            <person name="Zhu B."/>
            <person name="Wang S."/>
            <person name="Ding X."/>
            <person name="Zhao G.P."/>
        </authorList>
    </citation>
    <scope>NUCLEOTIDE SEQUENCE [LARGE SCALE GENOMIC DNA]</scope>
    <source>
        <strain evidence="6">U-32</strain>
    </source>
</reference>
<dbReference type="HOGENOM" id="CLU_050006_1_0_11"/>
<dbReference type="PANTHER" id="PTHR43489:SF6">
    <property type="entry name" value="HYDROXYPYRUVATE ISOMERASE-RELATED"/>
    <property type="match status" value="1"/>
</dbReference>
<dbReference type="PIRSF" id="PIRSF006241">
    <property type="entry name" value="HyI"/>
    <property type="match status" value="1"/>
</dbReference>
<feature type="domain" description="Xylose isomerase-like TIM barrel" evidence="4">
    <location>
        <begin position="34"/>
        <end position="270"/>
    </location>
</feature>
<protein>
    <submittedName>
        <fullName evidence="5">Hydroxypyruvate isomerase</fullName>
    </submittedName>
</protein>
<dbReference type="eggNOG" id="COG3622">
    <property type="taxonomic scope" value="Bacteria"/>
</dbReference>
<evidence type="ECO:0000256" key="3">
    <source>
        <dbReference type="PIRSR" id="PIRSR006241-50"/>
    </source>
</evidence>
<dbReference type="OrthoDB" id="9786584at2"/>
<dbReference type="InterPro" id="IPR050417">
    <property type="entry name" value="Sugar_Epim/Isomerase"/>
</dbReference>
<dbReference type="Gene3D" id="3.20.20.150">
    <property type="entry name" value="Divalent-metal-dependent TIM barrel enzymes"/>
    <property type="match status" value="1"/>
</dbReference>
<evidence type="ECO:0000256" key="1">
    <source>
        <dbReference type="ARBA" id="ARBA00023235"/>
    </source>
</evidence>
<dbReference type="Proteomes" id="UP000000328">
    <property type="component" value="Chromosome"/>
</dbReference>
<dbReference type="PATRIC" id="fig|749927.5.peg.4739"/>
<dbReference type="InterPro" id="IPR013022">
    <property type="entry name" value="Xyl_isomerase-like_TIM-brl"/>
</dbReference>
<accession>A0A0H3D5Q5</accession>
<dbReference type="GO" id="GO:0046487">
    <property type="term" value="P:glyoxylate metabolic process"/>
    <property type="evidence" value="ECO:0007669"/>
    <property type="project" value="TreeGrafter"/>
</dbReference>
<evidence type="ECO:0000256" key="2">
    <source>
        <dbReference type="PIRNR" id="PIRNR006241"/>
    </source>
</evidence>
<dbReference type="EMBL" id="CP002000">
    <property type="protein sequence ID" value="ADJ46350.1"/>
    <property type="molecule type" value="Genomic_DNA"/>
</dbReference>
<name>A0A0H3D5Q5_AMYMU</name>
<dbReference type="InterPro" id="IPR036237">
    <property type="entry name" value="Xyl_isomerase-like_sf"/>
</dbReference>
<keyword evidence="5" id="KW-0670">Pyruvate</keyword>
<dbReference type="SUPFAM" id="SSF51658">
    <property type="entry name" value="Xylose isomerase-like"/>
    <property type="match status" value="1"/>
</dbReference>
<gene>
    <name evidence="5" type="primary">gip</name>
    <name evidence="5" type="ordered locus">AMED_4580</name>
</gene>
<feature type="active site" description="Proton donor/acceptor" evidence="3">
    <location>
        <position position="254"/>
    </location>
</feature>
<dbReference type="PANTHER" id="PTHR43489">
    <property type="entry name" value="ISOMERASE"/>
    <property type="match status" value="1"/>
</dbReference>
<evidence type="ECO:0000313" key="6">
    <source>
        <dbReference type="Proteomes" id="UP000000328"/>
    </source>
</evidence>
<sequence length="276" mass="29813">MKFEVAMPEEGHSLPYVANLSILFKEVPLLDRAAAARDAGFTDVEYWWPFGSAVPAREDVDAFVDSLDGVRLRGLNFYAGDMAAGERGLVSWIGRETEFADSLVVALGIAERTGCRSFNALYGNRLDGEDPAKQDDLARVHLDKAADAAARIGAQLVLEPLSGADRYPLKTAADAVAVLDDLGRENVRLLADLYHLAVNGDDLDALVTVHTPRIGHVQIADAPGRHQPGTGELDIDGYLAKLQNAGYTGFVGIEYVPEPDTVTSLGWLPKTRRGRA</sequence>
<evidence type="ECO:0000259" key="4">
    <source>
        <dbReference type="Pfam" id="PF01261"/>
    </source>
</evidence>
<dbReference type="Pfam" id="PF01261">
    <property type="entry name" value="AP_endonuc_2"/>
    <property type="match status" value="1"/>
</dbReference>
<dbReference type="GO" id="GO:0008903">
    <property type="term" value="F:hydroxypyruvate isomerase activity"/>
    <property type="evidence" value="ECO:0007669"/>
    <property type="project" value="TreeGrafter"/>
</dbReference>
<proteinExistence type="inferred from homology"/>
<dbReference type="AlphaFoldDB" id="A0A0H3D5Q5"/>
<feature type="active site" description="Proton donor/acceptor" evidence="3">
    <location>
        <position position="159"/>
    </location>
</feature>